<dbReference type="InterPro" id="IPR027469">
    <property type="entry name" value="Cation_efflux_TMD_sf"/>
</dbReference>
<evidence type="ECO:0000313" key="11">
    <source>
        <dbReference type="Proteomes" id="UP001139534"/>
    </source>
</evidence>
<evidence type="ECO:0000256" key="6">
    <source>
        <dbReference type="ARBA" id="ARBA00023136"/>
    </source>
</evidence>
<dbReference type="AlphaFoldDB" id="A0A9X2BS05"/>
<keyword evidence="5 7" id="KW-1133">Transmembrane helix</keyword>
<comment type="subcellular location">
    <subcellularLocation>
        <location evidence="1">Membrane</location>
        <topology evidence="1">Multi-pass membrane protein</topology>
    </subcellularLocation>
</comment>
<feature type="transmembrane region" description="Helical" evidence="7">
    <location>
        <begin position="116"/>
        <end position="137"/>
    </location>
</feature>
<dbReference type="GO" id="GO:0008324">
    <property type="term" value="F:monoatomic cation transmembrane transporter activity"/>
    <property type="evidence" value="ECO:0007669"/>
    <property type="project" value="InterPro"/>
</dbReference>
<evidence type="ECO:0000259" key="9">
    <source>
        <dbReference type="Pfam" id="PF16916"/>
    </source>
</evidence>
<organism evidence="10 11">
    <name type="scientific">Paenibacillus mellifer</name>
    <dbReference type="NCBI Taxonomy" id="2937794"/>
    <lineage>
        <taxon>Bacteria</taxon>
        <taxon>Bacillati</taxon>
        <taxon>Bacillota</taxon>
        <taxon>Bacilli</taxon>
        <taxon>Bacillales</taxon>
        <taxon>Paenibacillaceae</taxon>
        <taxon>Paenibacillus</taxon>
    </lineage>
</organism>
<evidence type="ECO:0000256" key="2">
    <source>
        <dbReference type="ARBA" id="ARBA00008114"/>
    </source>
</evidence>
<comment type="caution">
    <text evidence="10">The sequence shown here is derived from an EMBL/GenBank/DDBJ whole genome shotgun (WGS) entry which is preliminary data.</text>
</comment>
<feature type="domain" description="Cation efflux protein cytoplasmic" evidence="9">
    <location>
        <begin position="219"/>
        <end position="296"/>
    </location>
</feature>
<evidence type="ECO:0000256" key="3">
    <source>
        <dbReference type="ARBA" id="ARBA00022448"/>
    </source>
</evidence>
<dbReference type="Pfam" id="PF16916">
    <property type="entry name" value="ZT_dimer"/>
    <property type="match status" value="1"/>
</dbReference>
<dbReference type="Gene3D" id="1.20.1510.10">
    <property type="entry name" value="Cation efflux protein transmembrane domain"/>
    <property type="match status" value="1"/>
</dbReference>
<keyword evidence="4 7" id="KW-0812">Transmembrane</keyword>
<dbReference type="PANTHER" id="PTHR43840:SF15">
    <property type="entry name" value="MITOCHONDRIAL METAL TRANSPORTER 1-RELATED"/>
    <property type="match status" value="1"/>
</dbReference>
<dbReference type="PANTHER" id="PTHR43840">
    <property type="entry name" value="MITOCHONDRIAL METAL TRANSPORTER 1-RELATED"/>
    <property type="match status" value="1"/>
</dbReference>
<protein>
    <submittedName>
        <fullName evidence="10">Cation transporter</fullName>
    </submittedName>
</protein>
<feature type="transmembrane region" description="Helical" evidence="7">
    <location>
        <begin position="158"/>
        <end position="178"/>
    </location>
</feature>
<evidence type="ECO:0000259" key="8">
    <source>
        <dbReference type="Pfam" id="PF01545"/>
    </source>
</evidence>
<gene>
    <name evidence="10" type="ORF">M0651_22940</name>
</gene>
<feature type="transmembrane region" description="Helical" evidence="7">
    <location>
        <begin position="40"/>
        <end position="60"/>
    </location>
</feature>
<dbReference type="InterPro" id="IPR036837">
    <property type="entry name" value="Cation_efflux_CTD_sf"/>
</dbReference>
<dbReference type="RefSeq" id="WP_248553992.1">
    <property type="nucleotide sequence ID" value="NZ_JALPRK010000035.1"/>
</dbReference>
<dbReference type="GO" id="GO:0016020">
    <property type="term" value="C:membrane"/>
    <property type="evidence" value="ECO:0007669"/>
    <property type="project" value="UniProtKB-SubCell"/>
</dbReference>
<evidence type="ECO:0000256" key="5">
    <source>
        <dbReference type="ARBA" id="ARBA00022989"/>
    </source>
</evidence>
<dbReference type="EMBL" id="JALPRK010000035">
    <property type="protein sequence ID" value="MCK8490023.1"/>
    <property type="molecule type" value="Genomic_DNA"/>
</dbReference>
<proteinExistence type="inferred from homology"/>
<feature type="transmembrane region" description="Helical" evidence="7">
    <location>
        <begin position="12"/>
        <end position="34"/>
    </location>
</feature>
<comment type="similarity">
    <text evidence="2">Belongs to the cation diffusion facilitator (CDF) transporter (TC 2.A.4) family.</text>
</comment>
<dbReference type="SUPFAM" id="SSF160240">
    <property type="entry name" value="Cation efflux protein cytoplasmic domain-like"/>
    <property type="match status" value="1"/>
</dbReference>
<feature type="domain" description="Cation efflux protein transmembrane" evidence="8">
    <location>
        <begin position="80"/>
        <end position="210"/>
    </location>
</feature>
<dbReference type="Pfam" id="PF01545">
    <property type="entry name" value="Cation_efflux"/>
    <property type="match status" value="1"/>
</dbReference>
<keyword evidence="11" id="KW-1185">Reference proteome</keyword>
<dbReference type="Gene3D" id="3.30.70.1350">
    <property type="entry name" value="Cation efflux protein, cytoplasmic domain"/>
    <property type="match status" value="1"/>
</dbReference>
<evidence type="ECO:0000313" key="10">
    <source>
        <dbReference type="EMBL" id="MCK8490023.1"/>
    </source>
</evidence>
<evidence type="ECO:0000256" key="4">
    <source>
        <dbReference type="ARBA" id="ARBA00022692"/>
    </source>
</evidence>
<dbReference type="SUPFAM" id="SSF161111">
    <property type="entry name" value="Cation efflux protein transmembrane domain-like"/>
    <property type="match status" value="1"/>
</dbReference>
<evidence type="ECO:0000256" key="7">
    <source>
        <dbReference type="SAM" id="Phobius"/>
    </source>
</evidence>
<dbReference type="InterPro" id="IPR027470">
    <property type="entry name" value="Cation_efflux_CTD"/>
</dbReference>
<dbReference type="Proteomes" id="UP001139534">
    <property type="component" value="Unassembled WGS sequence"/>
</dbReference>
<keyword evidence="3" id="KW-0813">Transport</keyword>
<sequence length="318" mass="34693">MTREQAVIPEPAAWPGIVGDIVLAVFMGTVGLLYGSLALLAGALYAAYDVAAGIAVRLPGPGHLRWLRIESMSARKDSPEPLPSIFFSVFLLMGVVQLLIAAVTNMVGADAAPPETFVLAAVLLSMALRETLFQIKLRLFRRKSNYDLQSLVEKHRHALFSSALLLSGVFGAMGGQAWDLPILVYLEPIAAILVSLHVLIQVYRLVKRSIYGSSASQLHEEDAASLIETVQRVHGVITVDDLKAQENGHYVIVTAKICVNPKISVMEANDIANRAKMLLLNRFSHITDVRIHVAPYEAGYPYKSNAEESDSDLPNLLQ</sequence>
<dbReference type="InterPro" id="IPR050291">
    <property type="entry name" value="CDF_Transporter"/>
</dbReference>
<reference evidence="10" key="1">
    <citation type="submission" date="2022-04" db="EMBL/GenBank/DDBJ databases">
        <authorList>
            <person name="Seo M.-J."/>
        </authorList>
    </citation>
    <scope>NUCLEOTIDE SEQUENCE</scope>
    <source>
        <strain evidence="10">MBLB2552</strain>
    </source>
</reference>
<evidence type="ECO:0000256" key="1">
    <source>
        <dbReference type="ARBA" id="ARBA00004141"/>
    </source>
</evidence>
<dbReference type="InterPro" id="IPR058533">
    <property type="entry name" value="Cation_efflux_TM"/>
</dbReference>
<feature type="transmembrane region" description="Helical" evidence="7">
    <location>
        <begin position="81"/>
        <end position="104"/>
    </location>
</feature>
<feature type="transmembrane region" description="Helical" evidence="7">
    <location>
        <begin position="184"/>
        <end position="206"/>
    </location>
</feature>
<accession>A0A9X2BS05</accession>
<name>A0A9X2BS05_9BACL</name>
<keyword evidence="6 7" id="KW-0472">Membrane</keyword>